<protein>
    <submittedName>
        <fullName evidence="1">DNA methylase domain protein</fullName>
    </submittedName>
</protein>
<dbReference type="GO" id="GO:0008168">
    <property type="term" value="F:methyltransferase activity"/>
    <property type="evidence" value="ECO:0007669"/>
    <property type="project" value="UniProtKB-KW"/>
</dbReference>
<evidence type="ECO:0000313" key="1">
    <source>
        <dbReference type="EMBL" id="EUA08693.1"/>
    </source>
</evidence>
<accession>X7YQB0</accession>
<keyword evidence="1" id="KW-0489">Methyltransferase</keyword>
<keyword evidence="1" id="KW-0808">Transferase</keyword>
<comment type="caution">
    <text evidence="1">The sequence shown here is derived from an EMBL/GenBank/DDBJ whole genome shotgun (WGS) entry which is preliminary data.</text>
</comment>
<dbReference type="GO" id="GO:0032259">
    <property type="term" value="P:methylation"/>
    <property type="evidence" value="ECO:0007669"/>
    <property type="project" value="UniProtKB-KW"/>
</dbReference>
<proteinExistence type="predicted"/>
<dbReference type="PATRIC" id="fig|1299334.3.peg.9242"/>
<organism evidence="1">
    <name type="scientific">Mycobacterium xenopi 4042</name>
    <dbReference type="NCBI Taxonomy" id="1299334"/>
    <lineage>
        <taxon>Bacteria</taxon>
        <taxon>Bacillati</taxon>
        <taxon>Actinomycetota</taxon>
        <taxon>Actinomycetes</taxon>
        <taxon>Mycobacteriales</taxon>
        <taxon>Mycobacteriaceae</taxon>
        <taxon>Mycobacterium</taxon>
    </lineage>
</organism>
<reference evidence="1" key="1">
    <citation type="submission" date="2014-01" db="EMBL/GenBank/DDBJ databases">
        <authorList>
            <person name="Brown-Elliot B."/>
            <person name="Wallace R."/>
            <person name="Lenaerts A."/>
            <person name="Ordway D."/>
            <person name="DeGroote M.A."/>
            <person name="Parker T."/>
            <person name="Sizemore C."/>
            <person name="Tallon L.J."/>
            <person name="Sadzewicz L.K."/>
            <person name="Sengamalay N."/>
            <person name="Fraser C.M."/>
            <person name="Hine E."/>
            <person name="Shefchek K.A."/>
            <person name="Das S.P."/>
            <person name="Tettelin H."/>
        </authorList>
    </citation>
    <scope>NUCLEOTIDE SEQUENCE [LARGE SCALE GENOMIC DNA]</scope>
    <source>
        <strain evidence="1">4042</strain>
    </source>
</reference>
<sequence length="113" mass="12458">MKREFGSKLIEEFLPTVDLRVVIDTSGAYIPGHGTPTAILVGRNQRPSTETIRAVLGIRGEPAVQPMPRRALSGRRLSSTSISQAMRTRTFPLPMCREAASAPSVESLGWRRR</sequence>
<name>X7YQB0_MYCXE</name>
<dbReference type="AlphaFoldDB" id="X7YQB0"/>
<gene>
    <name evidence="1" type="ORF">I553_9749</name>
</gene>
<dbReference type="EMBL" id="JAOB01000090">
    <property type="protein sequence ID" value="EUA08693.1"/>
    <property type="molecule type" value="Genomic_DNA"/>
</dbReference>